<dbReference type="EMBL" id="KB203566">
    <property type="protein sequence ID" value="ESO84114.1"/>
    <property type="molecule type" value="Genomic_DNA"/>
</dbReference>
<evidence type="ECO:0000256" key="1">
    <source>
        <dbReference type="ARBA" id="ARBA00004167"/>
    </source>
</evidence>
<sequence>MSRLPKSVTPSLKPFFQSSPSTVGNIRQFVSFRTAGSIPSVGKEGPKNVFHTLCCGVGNGYRSKHFVRTISSSLKCLKDVEEPKEVHEVKEKEAPKRSGAPMGQFIKPNLRQKRMLVWSKKYPSVAEVPEYVPVSKMVNATDIFRIKANLATMVVFLIASYITIKIGQHHRTKHILECQQEADDYHDMMDLFDAELDKAEENEKRYLEKQKK</sequence>
<feature type="coiled-coil region" evidence="6">
    <location>
        <begin position="182"/>
        <end position="209"/>
    </location>
</feature>
<dbReference type="CTD" id="20248060"/>
<dbReference type="OrthoDB" id="8193498at2759"/>
<evidence type="ECO:0000313" key="7">
    <source>
        <dbReference type="EMBL" id="ESO84114.1"/>
    </source>
</evidence>
<comment type="similarity">
    <text evidence="2">Belongs to the UPF0389 family.</text>
</comment>
<organism evidence="7 8">
    <name type="scientific">Lottia gigantea</name>
    <name type="common">Giant owl limpet</name>
    <dbReference type="NCBI Taxonomy" id="225164"/>
    <lineage>
        <taxon>Eukaryota</taxon>
        <taxon>Metazoa</taxon>
        <taxon>Spiralia</taxon>
        <taxon>Lophotrochozoa</taxon>
        <taxon>Mollusca</taxon>
        <taxon>Gastropoda</taxon>
        <taxon>Patellogastropoda</taxon>
        <taxon>Lottioidea</taxon>
        <taxon>Lottiidae</taxon>
        <taxon>Lottia</taxon>
    </lineage>
</organism>
<keyword evidence="6" id="KW-0175">Coiled coil</keyword>
<reference evidence="7 8" key="1">
    <citation type="journal article" date="2013" name="Nature">
        <title>Insights into bilaterian evolution from three spiralian genomes.</title>
        <authorList>
            <person name="Simakov O."/>
            <person name="Marletaz F."/>
            <person name="Cho S.J."/>
            <person name="Edsinger-Gonzales E."/>
            <person name="Havlak P."/>
            <person name="Hellsten U."/>
            <person name="Kuo D.H."/>
            <person name="Larsson T."/>
            <person name="Lv J."/>
            <person name="Arendt D."/>
            <person name="Savage R."/>
            <person name="Osoegawa K."/>
            <person name="de Jong P."/>
            <person name="Grimwood J."/>
            <person name="Chapman J.A."/>
            <person name="Shapiro H."/>
            <person name="Aerts A."/>
            <person name="Otillar R.P."/>
            <person name="Terry A.Y."/>
            <person name="Boore J.L."/>
            <person name="Grigoriev I.V."/>
            <person name="Lindberg D.R."/>
            <person name="Seaver E.C."/>
            <person name="Weisblat D.A."/>
            <person name="Putnam N.H."/>
            <person name="Rokhsar D.S."/>
        </authorList>
    </citation>
    <scope>NUCLEOTIDE SEQUENCE [LARGE SCALE GENOMIC DNA]</scope>
</reference>
<keyword evidence="4" id="KW-1133">Transmembrane helix</keyword>
<evidence type="ECO:0000256" key="3">
    <source>
        <dbReference type="ARBA" id="ARBA00022692"/>
    </source>
</evidence>
<dbReference type="PANTHER" id="PTHR13674:SF5">
    <property type="entry name" value="UPF0389 PROTEIN CG9231"/>
    <property type="match status" value="1"/>
</dbReference>
<comment type="subcellular location">
    <subcellularLocation>
        <location evidence="1">Membrane</location>
        <topology evidence="1">Single-pass membrane protein</topology>
    </subcellularLocation>
</comment>
<dbReference type="HOGENOM" id="CLU_1300947_0_0_1"/>
<protein>
    <submittedName>
        <fullName evidence="7">Uncharacterized protein</fullName>
    </submittedName>
</protein>
<proteinExistence type="inferred from homology"/>
<dbReference type="Pfam" id="PF06388">
    <property type="entry name" value="DUF1075"/>
    <property type="match status" value="1"/>
</dbReference>
<evidence type="ECO:0000256" key="2">
    <source>
        <dbReference type="ARBA" id="ARBA00007363"/>
    </source>
</evidence>
<dbReference type="PANTHER" id="PTHR13674">
    <property type="entry name" value="GROWTH AND TRANSFORMATION-DEPENDENT PROTEIN"/>
    <property type="match status" value="1"/>
</dbReference>
<dbReference type="Proteomes" id="UP000030746">
    <property type="component" value="Unassembled WGS sequence"/>
</dbReference>
<dbReference type="RefSeq" id="XP_009065241.1">
    <property type="nucleotide sequence ID" value="XM_009066993.1"/>
</dbReference>
<keyword evidence="5" id="KW-0472">Membrane</keyword>
<name>V4B6F2_LOTGI</name>
<dbReference type="KEGG" id="lgi:LOTGIDRAFT_229613"/>
<dbReference type="AlphaFoldDB" id="V4B6F2"/>
<accession>V4B6F2</accession>
<evidence type="ECO:0000256" key="4">
    <source>
        <dbReference type="ARBA" id="ARBA00022989"/>
    </source>
</evidence>
<dbReference type="GO" id="GO:0016020">
    <property type="term" value="C:membrane"/>
    <property type="evidence" value="ECO:0007669"/>
    <property type="project" value="UniProtKB-SubCell"/>
</dbReference>
<gene>
    <name evidence="7" type="ORF">LOTGIDRAFT_229613</name>
</gene>
<dbReference type="InterPro" id="IPR009432">
    <property type="entry name" value="DUF1075"/>
</dbReference>
<dbReference type="GeneID" id="20248060"/>
<evidence type="ECO:0000256" key="6">
    <source>
        <dbReference type="SAM" id="Coils"/>
    </source>
</evidence>
<evidence type="ECO:0000313" key="8">
    <source>
        <dbReference type="Proteomes" id="UP000030746"/>
    </source>
</evidence>
<keyword evidence="8" id="KW-1185">Reference proteome</keyword>
<evidence type="ECO:0000256" key="5">
    <source>
        <dbReference type="ARBA" id="ARBA00023136"/>
    </source>
</evidence>
<keyword evidence="3" id="KW-0812">Transmembrane</keyword>